<keyword evidence="2 5" id="KW-0812">Transmembrane</keyword>
<keyword evidence="7" id="KW-1185">Reference proteome</keyword>
<evidence type="ECO:0000256" key="4">
    <source>
        <dbReference type="ARBA" id="ARBA00023136"/>
    </source>
</evidence>
<comment type="subcellular location">
    <subcellularLocation>
        <location evidence="1">Membrane</location>
        <topology evidence="1">Multi-pass membrane protein</topology>
    </subcellularLocation>
</comment>
<reference evidence="6 7" key="1">
    <citation type="submission" date="2015-04" db="EMBL/GenBank/DDBJ databases">
        <title>Genome sequence of aromatic hydrocarbons-degrading Sphingobium chungbukense DJ77.</title>
        <authorList>
            <person name="Kim Y.-C."/>
            <person name="Chae J.-C."/>
        </authorList>
    </citation>
    <scope>NUCLEOTIDE SEQUENCE [LARGE SCALE GENOMIC DNA]</scope>
    <source>
        <strain evidence="6 7">DJ77</strain>
    </source>
</reference>
<sequence length="146" mass="15899">MRILLTVTRLFLGVFLLFNGINMWFPFLPVQMPGSQTALDLMHGLVASGLFSCVKVVEVAAGLMLIFNRFVPLALAAMLPLTVVIAWVDFVLIVSPNSIVFGALLVVPQALLMLFYLRYYLPMFVMRAEPAAPTGEAVAQAVAATP</sequence>
<evidence type="ECO:0008006" key="8">
    <source>
        <dbReference type="Google" id="ProtNLM"/>
    </source>
</evidence>
<proteinExistence type="predicted"/>
<feature type="transmembrane region" description="Helical" evidence="5">
    <location>
        <begin position="99"/>
        <end position="117"/>
    </location>
</feature>
<dbReference type="RefSeq" id="WP_046764027.1">
    <property type="nucleotide sequence ID" value="NZ_LBIC01000005.1"/>
</dbReference>
<gene>
    <name evidence="6" type="ORF">YP76_13190</name>
</gene>
<feature type="transmembrane region" description="Helical" evidence="5">
    <location>
        <begin position="45"/>
        <end position="66"/>
    </location>
</feature>
<evidence type="ECO:0000256" key="5">
    <source>
        <dbReference type="SAM" id="Phobius"/>
    </source>
</evidence>
<dbReference type="InterPro" id="IPR032808">
    <property type="entry name" value="DoxX"/>
</dbReference>
<evidence type="ECO:0000256" key="3">
    <source>
        <dbReference type="ARBA" id="ARBA00022989"/>
    </source>
</evidence>
<evidence type="ECO:0000313" key="6">
    <source>
        <dbReference type="EMBL" id="KKW92022.1"/>
    </source>
</evidence>
<dbReference type="PATRIC" id="fig|56193.3.peg.2745"/>
<organism evidence="6 7">
    <name type="scientific">Sphingobium chungbukense</name>
    <dbReference type="NCBI Taxonomy" id="56193"/>
    <lineage>
        <taxon>Bacteria</taxon>
        <taxon>Pseudomonadati</taxon>
        <taxon>Pseudomonadota</taxon>
        <taxon>Alphaproteobacteria</taxon>
        <taxon>Sphingomonadales</taxon>
        <taxon>Sphingomonadaceae</taxon>
        <taxon>Sphingobium</taxon>
    </lineage>
</organism>
<dbReference type="GO" id="GO:0016020">
    <property type="term" value="C:membrane"/>
    <property type="evidence" value="ECO:0007669"/>
    <property type="project" value="UniProtKB-SubCell"/>
</dbReference>
<evidence type="ECO:0000256" key="2">
    <source>
        <dbReference type="ARBA" id="ARBA00022692"/>
    </source>
</evidence>
<protein>
    <recommendedName>
        <fullName evidence="8">DoxX family protein</fullName>
    </recommendedName>
</protein>
<keyword evidence="4 5" id="KW-0472">Membrane</keyword>
<evidence type="ECO:0000313" key="7">
    <source>
        <dbReference type="Proteomes" id="UP000033874"/>
    </source>
</evidence>
<feature type="transmembrane region" description="Helical" evidence="5">
    <location>
        <begin position="73"/>
        <end position="93"/>
    </location>
</feature>
<dbReference type="AlphaFoldDB" id="A0A0M3APA7"/>
<evidence type="ECO:0000256" key="1">
    <source>
        <dbReference type="ARBA" id="ARBA00004141"/>
    </source>
</evidence>
<keyword evidence="3 5" id="KW-1133">Transmembrane helix</keyword>
<dbReference type="STRING" id="56193.YP76_13190"/>
<dbReference type="Proteomes" id="UP000033874">
    <property type="component" value="Unassembled WGS sequence"/>
</dbReference>
<feature type="transmembrane region" description="Helical" evidence="5">
    <location>
        <begin position="7"/>
        <end position="25"/>
    </location>
</feature>
<dbReference type="EMBL" id="LBIC01000005">
    <property type="protein sequence ID" value="KKW92022.1"/>
    <property type="molecule type" value="Genomic_DNA"/>
</dbReference>
<name>A0A0M3APA7_9SPHN</name>
<dbReference type="Pfam" id="PF07681">
    <property type="entry name" value="DoxX"/>
    <property type="match status" value="1"/>
</dbReference>
<comment type="caution">
    <text evidence="6">The sequence shown here is derived from an EMBL/GenBank/DDBJ whole genome shotgun (WGS) entry which is preliminary data.</text>
</comment>
<accession>A0A0M3APA7</accession>